<proteinExistence type="predicted"/>
<dbReference type="AlphaFoldDB" id="A0A2P6QXX1"/>
<organism evidence="1 2">
    <name type="scientific">Rosa chinensis</name>
    <name type="common">China rose</name>
    <dbReference type="NCBI Taxonomy" id="74649"/>
    <lineage>
        <taxon>Eukaryota</taxon>
        <taxon>Viridiplantae</taxon>
        <taxon>Streptophyta</taxon>
        <taxon>Embryophyta</taxon>
        <taxon>Tracheophyta</taxon>
        <taxon>Spermatophyta</taxon>
        <taxon>Magnoliopsida</taxon>
        <taxon>eudicotyledons</taxon>
        <taxon>Gunneridae</taxon>
        <taxon>Pentapetalae</taxon>
        <taxon>rosids</taxon>
        <taxon>fabids</taxon>
        <taxon>Rosales</taxon>
        <taxon>Rosaceae</taxon>
        <taxon>Rosoideae</taxon>
        <taxon>Rosoideae incertae sedis</taxon>
        <taxon>Rosa</taxon>
    </lineage>
</organism>
<keyword evidence="2" id="KW-1185">Reference proteome</keyword>
<reference evidence="1 2" key="1">
    <citation type="journal article" date="2018" name="Nat. Genet.">
        <title>The Rosa genome provides new insights in the design of modern roses.</title>
        <authorList>
            <person name="Bendahmane M."/>
        </authorList>
    </citation>
    <scope>NUCLEOTIDE SEQUENCE [LARGE SCALE GENOMIC DNA]</scope>
    <source>
        <strain evidence="2">cv. Old Blush</strain>
    </source>
</reference>
<dbReference type="Proteomes" id="UP000238479">
    <property type="component" value="Chromosome 4"/>
</dbReference>
<evidence type="ECO:0000313" key="1">
    <source>
        <dbReference type="EMBL" id="PRQ39048.1"/>
    </source>
</evidence>
<name>A0A2P6QXX1_ROSCH</name>
<protein>
    <submittedName>
        <fullName evidence="1">Uncharacterized protein</fullName>
    </submittedName>
</protein>
<gene>
    <name evidence="1" type="ORF">RchiOBHm_Chr4g0420771</name>
</gene>
<dbReference type="EMBL" id="PDCK01000042">
    <property type="protein sequence ID" value="PRQ39048.1"/>
    <property type="molecule type" value="Genomic_DNA"/>
</dbReference>
<dbReference type="Gramene" id="PRQ39048">
    <property type="protein sequence ID" value="PRQ39048"/>
    <property type="gene ID" value="RchiOBHm_Chr4g0420771"/>
</dbReference>
<sequence length="93" mass="10631">MFQDKLMMLMMNVMWIERSCRLSHVSSLNGSLLQSMDLLTWCMRENSSVKIEHYREENCSTSTLGKGGSVVFYTFSEELAGKLIVDNGERVEA</sequence>
<evidence type="ECO:0000313" key="2">
    <source>
        <dbReference type="Proteomes" id="UP000238479"/>
    </source>
</evidence>
<accession>A0A2P6QXX1</accession>
<comment type="caution">
    <text evidence="1">The sequence shown here is derived from an EMBL/GenBank/DDBJ whole genome shotgun (WGS) entry which is preliminary data.</text>
</comment>